<keyword evidence="1" id="KW-0326">Glycosidase</keyword>
<sequence length="295" mass="32248">MRTRSTSGTTRPLLSRTTVRVALGLALVAVPATAVATTATPADHHRPAAAHDAARTTRAATGLDDPAKKEIAMQLVSSAENSSLDWKAQYKYIEDIGDGRGYTGGIIGFCSGTHDMLELVELYTQRKPGNLLAKYLPALRKVDGSDSHEGLDPNYTKDWKKAAQDPAFQQAQNDERDRVYFNPAVKRGKADGIGVLGQFAYYDAIVMHGDGDDPTSFSGIRKRALAKAKPPAQGGDEKTYLNAFLDARVWAMKQEEAHSDTSRVDTEQRVFLKKGNLDLHTPLDWKVYGDGYHIG</sequence>
<dbReference type="InterPro" id="IPR023099">
    <property type="entry name" value="Glyco_hydro_46_N"/>
</dbReference>
<feature type="signal peptide" evidence="2">
    <location>
        <begin position="1"/>
        <end position="36"/>
    </location>
</feature>
<dbReference type="SUPFAM" id="SSF53955">
    <property type="entry name" value="Lysozyme-like"/>
    <property type="match status" value="1"/>
</dbReference>
<accession>A0ABM7ZYE9</accession>
<dbReference type="Proteomes" id="UP001059597">
    <property type="component" value="Chromosome"/>
</dbReference>
<dbReference type="EMBL" id="AP026073">
    <property type="protein sequence ID" value="BDM71394.1"/>
    <property type="molecule type" value="Genomic_DNA"/>
</dbReference>
<protein>
    <recommendedName>
        <fullName evidence="1">Chitosanase</fullName>
        <ecNumber evidence="1">3.2.1.132</ecNumber>
    </recommendedName>
</protein>
<dbReference type="Pfam" id="PF01374">
    <property type="entry name" value="Glyco_hydro_46"/>
    <property type="match status" value="1"/>
</dbReference>
<keyword evidence="1" id="KW-0378">Hydrolase</keyword>
<reference evidence="3" key="1">
    <citation type="submission" date="2022-06" db="EMBL/GenBank/DDBJ databases">
        <title>Complete genome sequence of Streptomyces nigrescens HEK616.</title>
        <authorList>
            <person name="Asamizu S."/>
            <person name="Onaka H."/>
        </authorList>
    </citation>
    <scope>NUCLEOTIDE SEQUENCE</scope>
    <source>
        <strain evidence="3">HEK616</strain>
    </source>
</reference>
<gene>
    <name evidence="3" type="ORF">HEK616_48810</name>
</gene>
<dbReference type="RefSeq" id="WP_261954994.1">
    <property type="nucleotide sequence ID" value="NZ_AP026073.1"/>
</dbReference>
<keyword evidence="2" id="KW-0732">Signal</keyword>
<comment type="similarity">
    <text evidence="1">Belongs to the glycosyl hydrolase 46 family.</text>
</comment>
<evidence type="ECO:0000313" key="3">
    <source>
        <dbReference type="EMBL" id="BDM71394.1"/>
    </source>
</evidence>
<comment type="function">
    <text evidence="1">Aids in the defense against invading fungal pathogens by degrading their cell wall chitosan.</text>
</comment>
<dbReference type="CDD" id="cd00978">
    <property type="entry name" value="chitosanase_GH46"/>
    <property type="match status" value="1"/>
</dbReference>
<evidence type="ECO:0000256" key="2">
    <source>
        <dbReference type="SAM" id="SignalP"/>
    </source>
</evidence>
<dbReference type="PROSITE" id="PS60000">
    <property type="entry name" value="CHITOSANASE_46_80"/>
    <property type="match status" value="1"/>
</dbReference>
<name>A0ABM7ZYE9_STRNI</name>
<organism evidence="3 4">
    <name type="scientific">Streptomyces nigrescens</name>
    <dbReference type="NCBI Taxonomy" id="1920"/>
    <lineage>
        <taxon>Bacteria</taxon>
        <taxon>Bacillati</taxon>
        <taxon>Actinomycetota</taxon>
        <taxon>Actinomycetes</taxon>
        <taxon>Kitasatosporales</taxon>
        <taxon>Streptomycetaceae</taxon>
        <taxon>Streptomyces</taxon>
    </lineage>
</organism>
<proteinExistence type="inferred from homology"/>
<keyword evidence="4" id="KW-1185">Reference proteome</keyword>
<dbReference type="Gene3D" id="1.20.141.10">
    <property type="entry name" value="Chitosanase, subunit A, domain 1"/>
    <property type="match status" value="1"/>
</dbReference>
<dbReference type="InterPro" id="IPR000400">
    <property type="entry name" value="Glyco_hydro_46"/>
</dbReference>
<evidence type="ECO:0000313" key="4">
    <source>
        <dbReference type="Proteomes" id="UP001059597"/>
    </source>
</evidence>
<dbReference type="Gene3D" id="3.30.386.10">
    <property type="entry name" value="Chitosanase, subunit A, domain 2"/>
    <property type="match status" value="1"/>
</dbReference>
<comment type="subcellular location">
    <subcellularLocation>
        <location evidence="1">Secreted</location>
    </subcellularLocation>
</comment>
<dbReference type="PIRSF" id="PIRSF036551">
    <property type="entry name" value="Chitosanase"/>
    <property type="match status" value="1"/>
</dbReference>
<dbReference type="InterPro" id="IPR023346">
    <property type="entry name" value="Lysozyme-like_dom_sf"/>
</dbReference>
<feature type="chain" id="PRO_5045194604" description="Chitosanase" evidence="2">
    <location>
        <begin position="37"/>
        <end position="295"/>
    </location>
</feature>
<keyword evidence="1" id="KW-0964">Secreted</keyword>
<comment type="catalytic activity">
    <reaction evidence="1">
        <text>Endohydrolysis of beta-(1-&gt;4)-linkages between D-glucosamine residues in a partly acetylated chitosan.</text>
        <dbReference type="EC" id="3.2.1.132"/>
    </reaction>
</comment>
<dbReference type="EC" id="3.2.1.132" evidence="1"/>
<evidence type="ECO:0000256" key="1">
    <source>
        <dbReference type="PIRNR" id="PIRNR036551"/>
    </source>
</evidence>